<evidence type="ECO:0000256" key="2">
    <source>
        <dbReference type="ARBA" id="ARBA00022679"/>
    </source>
</evidence>
<dbReference type="InterPro" id="IPR029063">
    <property type="entry name" value="SAM-dependent_MTases_sf"/>
</dbReference>
<name>A0A7T0FYY8_9BACT</name>
<dbReference type="GO" id="GO:0005886">
    <property type="term" value="C:plasma membrane"/>
    <property type="evidence" value="ECO:0007669"/>
    <property type="project" value="TreeGrafter"/>
</dbReference>
<keyword evidence="1 3" id="KW-0489">Methyltransferase</keyword>
<organism evidence="3 4">
    <name type="scientific">Candidatus Nitronauta litoralis</name>
    <dbReference type="NCBI Taxonomy" id="2705533"/>
    <lineage>
        <taxon>Bacteria</taxon>
        <taxon>Pseudomonadati</taxon>
        <taxon>Nitrospinota/Tectimicrobiota group</taxon>
        <taxon>Nitrospinota</taxon>
        <taxon>Nitrospinia</taxon>
        <taxon>Nitrospinales</taxon>
        <taxon>Nitrospinaceae</taxon>
        <taxon>Candidatus Nitronauta</taxon>
    </lineage>
</organism>
<dbReference type="KEGG" id="nli:G3M70_03455"/>
<evidence type="ECO:0000256" key="1">
    <source>
        <dbReference type="ARBA" id="ARBA00022603"/>
    </source>
</evidence>
<dbReference type="Gene3D" id="3.40.50.150">
    <property type="entry name" value="Vaccinia Virus protein VP39"/>
    <property type="match status" value="1"/>
</dbReference>
<dbReference type="GO" id="GO:0008168">
    <property type="term" value="F:methyltransferase activity"/>
    <property type="evidence" value="ECO:0007669"/>
    <property type="project" value="UniProtKB-KW"/>
</dbReference>
<keyword evidence="2 3" id="KW-0808">Transferase</keyword>
<dbReference type="PANTHER" id="PTHR40048:SF1">
    <property type="entry name" value="RHAMNOSYL O-METHYLTRANSFERASE"/>
    <property type="match status" value="1"/>
</dbReference>
<dbReference type="EMBL" id="CP048685">
    <property type="protein sequence ID" value="QPJ60995.1"/>
    <property type="molecule type" value="Genomic_DNA"/>
</dbReference>
<dbReference type="GO" id="GO:0032259">
    <property type="term" value="P:methylation"/>
    <property type="evidence" value="ECO:0007669"/>
    <property type="project" value="UniProtKB-KW"/>
</dbReference>
<sequence length="325" mass="36893">MNLLHLFEGNQEHYQKPLYIYSAHHSKTQFFLNTISKVYGSQKLTVILRGNSSSLDVPQNMEIISLDLSETTSNETQFDFKKVVSSGSFDSLLIQNDESSESFEVVDLMPLLSIFGDSHRIAFLNANFQIIPVNELIAIWKNSIHLKDAGLTVNCPGLMIGRELAHLERLARTRPPSDTVIEIGRYYGRSTIALGQGVKSSKLGKVISIDPFSAPDIQERIKAHCVSHFVELWDQTSRSGFERWRKERAKYKAGMLFIDGDHRYPAVIQDIEMWSSVLMPGGIIALHDYYETQPDCLKALNEKIIWSGNFEQIELKTSLLIARKK</sequence>
<evidence type="ECO:0000313" key="4">
    <source>
        <dbReference type="Proteomes" id="UP000594688"/>
    </source>
</evidence>
<dbReference type="GO" id="GO:0071770">
    <property type="term" value="P:DIM/DIP cell wall layer assembly"/>
    <property type="evidence" value="ECO:0007669"/>
    <property type="project" value="TreeGrafter"/>
</dbReference>
<dbReference type="AlphaFoldDB" id="A0A7T0FYY8"/>
<protein>
    <submittedName>
        <fullName evidence="3">Class I SAM-dependent methyltransferase</fullName>
    </submittedName>
</protein>
<dbReference type="PANTHER" id="PTHR40048">
    <property type="entry name" value="RHAMNOSYL O-METHYLTRANSFERASE"/>
    <property type="match status" value="1"/>
</dbReference>
<reference evidence="3 4" key="1">
    <citation type="submission" date="2020-02" db="EMBL/GenBank/DDBJ databases">
        <title>Genomic and physiological characterization of two novel Nitrospinaceae genera.</title>
        <authorList>
            <person name="Mueller A.J."/>
            <person name="Jung M.-Y."/>
            <person name="Strachan C.R."/>
            <person name="Herbold C.W."/>
            <person name="Kirkegaard R.H."/>
            <person name="Daims H."/>
        </authorList>
    </citation>
    <scope>NUCLEOTIDE SEQUENCE [LARGE SCALE GENOMIC DNA]</scope>
    <source>
        <strain evidence="3">EB</strain>
    </source>
</reference>
<accession>A0A7T0FYY8</accession>
<gene>
    <name evidence="3" type="ORF">G3M70_03455</name>
</gene>
<dbReference type="Pfam" id="PF13578">
    <property type="entry name" value="Methyltransf_24"/>
    <property type="match status" value="1"/>
</dbReference>
<proteinExistence type="predicted"/>
<dbReference type="Proteomes" id="UP000594688">
    <property type="component" value="Chromosome"/>
</dbReference>
<evidence type="ECO:0000313" key="3">
    <source>
        <dbReference type="EMBL" id="QPJ60995.1"/>
    </source>
</evidence>
<dbReference type="SUPFAM" id="SSF53335">
    <property type="entry name" value="S-adenosyl-L-methionine-dependent methyltransferases"/>
    <property type="match status" value="1"/>
</dbReference>